<evidence type="ECO:0000256" key="3">
    <source>
        <dbReference type="ARBA" id="ARBA00022490"/>
    </source>
</evidence>
<keyword evidence="5" id="KW-0143">Chaperone</keyword>
<evidence type="ECO:0000256" key="2">
    <source>
        <dbReference type="ARBA" id="ARBA00009049"/>
    </source>
</evidence>
<keyword evidence="4" id="KW-0344">Guanine-nucleotide releasing factor</keyword>
<dbReference type="GO" id="GO:0001965">
    <property type="term" value="F:G-protein alpha-subunit binding"/>
    <property type="evidence" value="ECO:0007669"/>
    <property type="project" value="TreeGrafter"/>
</dbReference>
<organism evidence="6 7">
    <name type="scientific">Zymoseptoria brevis</name>
    <dbReference type="NCBI Taxonomy" id="1047168"/>
    <lineage>
        <taxon>Eukaryota</taxon>
        <taxon>Fungi</taxon>
        <taxon>Dikarya</taxon>
        <taxon>Ascomycota</taxon>
        <taxon>Pezizomycotina</taxon>
        <taxon>Dothideomycetes</taxon>
        <taxon>Dothideomycetidae</taxon>
        <taxon>Mycosphaerellales</taxon>
        <taxon>Mycosphaerellaceae</taxon>
        <taxon>Zymoseptoria</taxon>
    </lineage>
</organism>
<comment type="similarity">
    <text evidence="2">Belongs to the synembryn family.</text>
</comment>
<evidence type="ECO:0000313" key="7">
    <source>
        <dbReference type="Proteomes" id="UP000033647"/>
    </source>
</evidence>
<dbReference type="InterPro" id="IPR019318">
    <property type="entry name" value="Gua_nucleotide_exch_fac_Ric8"/>
</dbReference>
<dbReference type="InterPro" id="IPR008376">
    <property type="entry name" value="Chaperone_Ric-8_A/B"/>
</dbReference>
<reference evidence="6 7" key="1">
    <citation type="submission" date="2015-03" db="EMBL/GenBank/DDBJ databases">
        <title>RNA-seq based gene annotation and comparative genomics of four Zymoseptoria species reveal species-specific pathogenicity related genes and transposable element activity.</title>
        <authorList>
            <person name="Grandaubert J."/>
            <person name="Bhattacharyya A."/>
            <person name="Stukenbrock E.H."/>
        </authorList>
    </citation>
    <scope>NUCLEOTIDE SEQUENCE [LARGE SCALE GENOMIC DNA]</scope>
    <source>
        <strain evidence="6 7">Zb18110</strain>
    </source>
</reference>
<evidence type="ECO:0000313" key="6">
    <source>
        <dbReference type="EMBL" id="KJY00719.1"/>
    </source>
</evidence>
<protein>
    <submittedName>
        <fullName evidence="6">Guanine nucleotide exchange factor synembryn like protein</fullName>
    </submittedName>
</protein>
<dbReference type="SUPFAM" id="SSF48371">
    <property type="entry name" value="ARM repeat"/>
    <property type="match status" value="1"/>
</dbReference>
<evidence type="ECO:0000256" key="1">
    <source>
        <dbReference type="ARBA" id="ARBA00004544"/>
    </source>
</evidence>
<evidence type="ECO:0000256" key="4">
    <source>
        <dbReference type="ARBA" id="ARBA00022658"/>
    </source>
</evidence>
<dbReference type="EMBL" id="LAFY01000307">
    <property type="protein sequence ID" value="KJY00719.1"/>
    <property type="molecule type" value="Genomic_DNA"/>
</dbReference>
<dbReference type="GO" id="GO:0007186">
    <property type="term" value="P:G protein-coupled receptor signaling pathway"/>
    <property type="evidence" value="ECO:0007669"/>
    <property type="project" value="TreeGrafter"/>
</dbReference>
<dbReference type="GO" id="GO:0005938">
    <property type="term" value="C:cell cortex"/>
    <property type="evidence" value="ECO:0007669"/>
    <property type="project" value="UniProtKB-SubCell"/>
</dbReference>
<keyword evidence="7" id="KW-1185">Reference proteome</keyword>
<gene>
    <name evidence="6" type="ORF">TI39_contig315g00017</name>
</gene>
<sequence length="479" mass="53211">MTAVMQRQNGGTAGTAEVDRLLLELEKNLEGAKLSLQQQQDLLSQLKVLGRTADNASPIFTKRGISVLSKYGLDRDDAPDTSREALRCLANAFYLNEPCRQTFVDLGYAPKAAERLKADNRDDEFLVARMLFLLTYKTKIDFGALINQHQLAESINQHIARHAKRFSKAEITSSATSPMHDMSMTETLKLLYNIIHHYPDQGSRFLPSIEPLTNIILYFPLQKQPLQPPITSALNALGKLDLQATEPGAKVEQESSVSPLFPKSDPKSVIERLTFILDGAIRRQPEKDIDEAAATLCALLILGYELGTQETKSWMQELLLPTSEDREKPLGQGDTLASRLLRLSCSPVLPRLRVVISSLLFELSDKDADKFIKNIGYGFASGFLASKNIQIPRTAMDSGITGSDGVTEAGFDINPVTGQRLSAERANASKVKEMTDEEKEREAEKLFVLFERLKATGVMNVQNPVEQAIQEGRFEELDD</sequence>
<evidence type="ECO:0000256" key="5">
    <source>
        <dbReference type="ARBA" id="ARBA00023186"/>
    </source>
</evidence>
<dbReference type="AlphaFoldDB" id="A0A0F4GU09"/>
<dbReference type="OrthoDB" id="5585685at2759"/>
<dbReference type="Pfam" id="PF10165">
    <property type="entry name" value="Ric8"/>
    <property type="match status" value="1"/>
</dbReference>
<dbReference type="GO" id="GO:0005085">
    <property type="term" value="F:guanyl-nucleotide exchange factor activity"/>
    <property type="evidence" value="ECO:0007669"/>
    <property type="project" value="UniProtKB-KW"/>
</dbReference>
<keyword evidence="3" id="KW-0963">Cytoplasm</keyword>
<comment type="subcellular location">
    <subcellularLocation>
        <location evidence="1">Cytoplasm</location>
        <location evidence="1">Cell cortex</location>
    </subcellularLocation>
</comment>
<dbReference type="PRINTS" id="PR01802">
    <property type="entry name" value="SYNEMBRYN"/>
</dbReference>
<dbReference type="PANTHER" id="PTHR12425:SF5">
    <property type="entry name" value="SYNEMBRYN"/>
    <property type="match status" value="1"/>
</dbReference>
<dbReference type="PANTHER" id="PTHR12425">
    <property type="entry name" value="SYNEMBRYN"/>
    <property type="match status" value="1"/>
</dbReference>
<dbReference type="Proteomes" id="UP000033647">
    <property type="component" value="Unassembled WGS sequence"/>
</dbReference>
<proteinExistence type="inferred from homology"/>
<accession>A0A0F4GU09</accession>
<name>A0A0F4GU09_9PEZI</name>
<comment type="caution">
    <text evidence="6">The sequence shown here is derived from an EMBL/GenBank/DDBJ whole genome shotgun (WGS) entry which is preliminary data.</text>
</comment>
<dbReference type="InterPro" id="IPR016024">
    <property type="entry name" value="ARM-type_fold"/>
</dbReference>